<feature type="compositionally biased region" description="Polar residues" evidence="1">
    <location>
        <begin position="23"/>
        <end position="35"/>
    </location>
</feature>
<name>A0AAV5UDP1_9BILA</name>
<dbReference type="EMBL" id="BTSX01000006">
    <property type="protein sequence ID" value="GMT04260.1"/>
    <property type="molecule type" value="Genomic_DNA"/>
</dbReference>
<keyword evidence="3" id="KW-1185">Reference proteome</keyword>
<accession>A0AAV5UDP1</accession>
<reference evidence="2" key="1">
    <citation type="submission" date="2023-10" db="EMBL/GenBank/DDBJ databases">
        <title>Genome assembly of Pristionchus species.</title>
        <authorList>
            <person name="Yoshida K."/>
            <person name="Sommer R.J."/>
        </authorList>
    </citation>
    <scope>NUCLEOTIDE SEQUENCE</scope>
    <source>
        <strain evidence="2">RS0144</strain>
    </source>
</reference>
<feature type="region of interest" description="Disordered" evidence="1">
    <location>
        <begin position="58"/>
        <end position="81"/>
    </location>
</feature>
<evidence type="ECO:0000313" key="2">
    <source>
        <dbReference type="EMBL" id="GMT04260.1"/>
    </source>
</evidence>
<evidence type="ECO:0000256" key="1">
    <source>
        <dbReference type="SAM" id="MobiDB-lite"/>
    </source>
</evidence>
<proteinExistence type="predicted"/>
<organism evidence="2 3">
    <name type="scientific">Pristionchus entomophagus</name>
    <dbReference type="NCBI Taxonomy" id="358040"/>
    <lineage>
        <taxon>Eukaryota</taxon>
        <taxon>Metazoa</taxon>
        <taxon>Ecdysozoa</taxon>
        <taxon>Nematoda</taxon>
        <taxon>Chromadorea</taxon>
        <taxon>Rhabditida</taxon>
        <taxon>Rhabditina</taxon>
        <taxon>Diplogasteromorpha</taxon>
        <taxon>Diplogasteroidea</taxon>
        <taxon>Neodiplogasteridae</taxon>
        <taxon>Pristionchus</taxon>
    </lineage>
</organism>
<comment type="caution">
    <text evidence="2">The sequence shown here is derived from an EMBL/GenBank/DDBJ whole genome shotgun (WGS) entry which is preliminary data.</text>
</comment>
<feature type="compositionally biased region" description="Basic and acidic residues" evidence="1">
    <location>
        <begin position="64"/>
        <end position="81"/>
    </location>
</feature>
<protein>
    <submittedName>
        <fullName evidence="2">Uncharacterized protein</fullName>
    </submittedName>
</protein>
<feature type="region of interest" description="Disordered" evidence="1">
    <location>
        <begin position="1"/>
        <end position="37"/>
    </location>
</feature>
<sequence length="81" mass="9091">MVMVPERKGDLEDIGSDRLPSAIQHQSRPSSTPSTVRVKLSSRRIMLEACLDLPTVLPPPLSIDRLREEREGREEGRGRVS</sequence>
<feature type="compositionally biased region" description="Basic and acidic residues" evidence="1">
    <location>
        <begin position="1"/>
        <end position="11"/>
    </location>
</feature>
<gene>
    <name evidence="2" type="ORF">PENTCL1PPCAC_26434</name>
</gene>
<dbReference type="AlphaFoldDB" id="A0AAV5UDP1"/>
<dbReference type="Proteomes" id="UP001432027">
    <property type="component" value="Unassembled WGS sequence"/>
</dbReference>
<evidence type="ECO:0000313" key="3">
    <source>
        <dbReference type="Proteomes" id="UP001432027"/>
    </source>
</evidence>
<feature type="non-terminal residue" evidence="2">
    <location>
        <position position="81"/>
    </location>
</feature>